<dbReference type="SUPFAM" id="SSF53720">
    <property type="entry name" value="ALDH-like"/>
    <property type="match status" value="1"/>
</dbReference>
<organism evidence="4 5">
    <name type="scientific">Limnovirga soli</name>
    <dbReference type="NCBI Taxonomy" id="2656915"/>
    <lineage>
        <taxon>Bacteria</taxon>
        <taxon>Pseudomonadati</taxon>
        <taxon>Bacteroidota</taxon>
        <taxon>Chitinophagia</taxon>
        <taxon>Chitinophagales</taxon>
        <taxon>Chitinophagaceae</taxon>
        <taxon>Limnovirga</taxon>
    </lineage>
</organism>
<keyword evidence="1" id="KW-0560">Oxidoreductase</keyword>
<dbReference type="NCBIfam" id="TIGR02278">
    <property type="entry name" value="PaaN-DH"/>
    <property type="match status" value="1"/>
</dbReference>
<dbReference type="InterPro" id="IPR016161">
    <property type="entry name" value="Ald_DH/histidinol_DH"/>
</dbReference>
<name>A0A8J8FEM1_9BACT</name>
<dbReference type="InterPro" id="IPR016163">
    <property type="entry name" value="Ald_DH_C"/>
</dbReference>
<proteinExistence type="predicted"/>
<dbReference type="Pfam" id="PF01575">
    <property type="entry name" value="MaoC_dehydratas"/>
    <property type="match status" value="1"/>
</dbReference>
<keyword evidence="5" id="KW-1185">Reference proteome</keyword>
<dbReference type="InterPro" id="IPR002539">
    <property type="entry name" value="MaoC-like_dom"/>
</dbReference>
<dbReference type="RefSeq" id="WP_171608006.1">
    <property type="nucleotide sequence ID" value="NZ_WHPF01000007.1"/>
</dbReference>
<protein>
    <submittedName>
        <fullName evidence="4">Phenylacetic acid degradation bifunctional protein PaaZ</fullName>
    </submittedName>
</protein>
<feature type="domain" description="MaoC-like" evidence="3">
    <location>
        <begin position="548"/>
        <end position="644"/>
    </location>
</feature>
<dbReference type="Pfam" id="PF00171">
    <property type="entry name" value="Aldedh"/>
    <property type="match status" value="1"/>
</dbReference>
<dbReference type="InterPro" id="IPR029069">
    <property type="entry name" value="HotDog_dom_sf"/>
</dbReference>
<dbReference type="EMBL" id="WHPF01000007">
    <property type="protein sequence ID" value="NNV56067.1"/>
    <property type="molecule type" value="Genomic_DNA"/>
</dbReference>
<dbReference type="Proteomes" id="UP000598971">
    <property type="component" value="Unassembled WGS sequence"/>
</dbReference>
<feature type="domain" description="Aldehyde dehydrogenase" evidence="2">
    <location>
        <begin position="36"/>
        <end position="442"/>
    </location>
</feature>
<evidence type="ECO:0000313" key="5">
    <source>
        <dbReference type="Proteomes" id="UP000598971"/>
    </source>
</evidence>
<evidence type="ECO:0000259" key="3">
    <source>
        <dbReference type="Pfam" id="PF01575"/>
    </source>
</evidence>
<evidence type="ECO:0000259" key="2">
    <source>
        <dbReference type="Pfam" id="PF00171"/>
    </source>
</evidence>
<accession>A0A8J8FEM1</accession>
<dbReference type="InterPro" id="IPR015590">
    <property type="entry name" value="Aldehyde_DH_dom"/>
</dbReference>
<dbReference type="PANTHER" id="PTHR43111:SF1">
    <property type="entry name" value="ALDEHYDE DEHYDROGENASE B-RELATED"/>
    <property type="match status" value="1"/>
</dbReference>
<dbReference type="NCBIfam" id="NF008868">
    <property type="entry name" value="PRK11903.1"/>
    <property type="match status" value="1"/>
</dbReference>
<dbReference type="SUPFAM" id="SSF54637">
    <property type="entry name" value="Thioesterase/thiol ester dehydrase-isomerase"/>
    <property type="match status" value="1"/>
</dbReference>
<dbReference type="Gene3D" id="3.10.129.10">
    <property type="entry name" value="Hotdog Thioesterase"/>
    <property type="match status" value="1"/>
</dbReference>
<comment type="caution">
    <text evidence="4">The sequence shown here is derived from an EMBL/GenBank/DDBJ whole genome shotgun (WGS) entry which is preliminary data.</text>
</comment>
<gene>
    <name evidence="4" type="primary">paaZ</name>
    <name evidence="4" type="ORF">GD597_11405</name>
</gene>
<sequence length="683" mass="73678">MQKLGNYILGTRIEGDGDGQLLLNAVNGNPIAIATTKGLDFNAILHYARTTGSPALRKMTFQQRGLMLRALALHLQKHLDKFYALSYATGATKADSWVDIEGGIGNLFANASLRRKFPDESFCLDGESHQLSKNGTFIGQHILVPKEGVAVHINAFNFPVWGMLEKIAVNLLAGVPGIVKPASITSFLTEAVVREIDASGILPKGALQLLCGSTGNMLDLLSSQDTVTFTGSASTGLLLKSNPNILKENVPFTMEADSLNCIVLGNDINPAMPEWEIFIKEVRKEITTKAGQKCTAIRRIFVPADRVDEVQQALSAALAQTTIGNPLNGQVKMGALAGQAQRNEVREQVQKLLASSQLIYGSLDSVSVIDADAEKGAFMSPLLLLNQQPLDSTAVHEVEAFGPVATLMPYTDMDEAIHLSRMGKGSLCTSIVTASDAIAKQYVLGAGCYHGRILILNSDCAKESTGHGSPLPLLVHGGPGRAGGGEEMGGVRGVKHYMQRVAVQGSPTTLTAVTNVYQQGAKGRLDNIHPFRKYFEEILVGDQLITGNRTITDADIKAFANLSWDHFYAHTDHTSLEGTLFEHPVAHGYLIMSAAAGLFVENSAKCPVLLNYGIDEMRFTKPVYAGTTIHVRFTCKEKIAQETKDENDIAKGIVKWYVEILDANNEHIGIGTILTMVAKKPSV</sequence>
<reference evidence="4" key="1">
    <citation type="submission" date="2019-10" db="EMBL/GenBank/DDBJ databases">
        <title>Draft genome sequence of Panacibacter sp. KCS-6.</title>
        <authorList>
            <person name="Yim K.J."/>
        </authorList>
    </citation>
    <scope>NUCLEOTIDE SEQUENCE</scope>
    <source>
        <strain evidence="4">KCS-6</strain>
    </source>
</reference>
<dbReference type="Gene3D" id="3.40.309.10">
    <property type="entry name" value="Aldehyde Dehydrogenase, Chain A, domain 2"/>
    <property type="match status" value="1"/>
</dbReference>
<dbReference type="Gene3D" id="3.40.605.10">
    <property type="entry name" value="Aldehyde Dehydrogenase, Chain A, domain 1"/>
    <property type="match status" value="1"/>
</dbReference>
<evidence type="ECO:0000313" key="4">
    <source>
        <dbReference type="EMBL" id="NNV56067.1"/>
    </source>
</evidence>
<dbReference type="CDD" id="cd07128">
    <property type="entry name" value="ALDH_MaoC-N"/>
    <property type="match status" value="1"/>
</dbReference>
<dbReference type="InterPro" id="IPR011966">
    <property type="entry name" value="PaaN-DH"/>
</dbReference>
<dbReference type="InterPro" id="IPR016162">
    <property type="entry name" value="Ald_DH_N"/>
</dbReference>
<dbReference type="PANTHER" id="PTHR43111">
    <property type="entry name" value="ALDEHYDE DEHYDROGENASE B-RELATED"/>
    <property type="match status" value="1"/>
</dbReference>
<dbReference type="GO" id="GO:0016620">
    <property type="term" value="F:oxidoreductase activity, acting on the aldehyde or oxo group of donors, NAD or NADP as acceptor"/>
    <property type="evidence" value="ECO:0007669"/>
    <property type="project" value="InterPro"/>
</dbReference>
<dbReference type="AlphaFoldDB" id="A0A8J8FEM1"/>
<evidence type="ECO:0000256" key="1">
    <source>
        <dbReference type="ARBA" id="ARBA00023002"/>
    </source>
</evidence>